<evidence type="ECO:0000313" key="8">
    <source>
        <dbReference type="EMBL" id="ACV37074.1"/>
    </source>
</evidence>
<reference evidence="8" key="2">
    <citation type="submission" date="2009-09" db="EMBL/GenBank/DDBJ databases">
        <title>Complete sequence of chromosome of Candidatus Accumulibacter phosphatis clade IIA str. UW-1.</title>
        <authorList>
            <consortium name="US DOE Joint Genome Institute"/>
            <person name="Martin H.G."/>
            <person name="Ivanova N."/>
            <person name="Kunin V."/>
            <person name="Warnecke F."/>
            <person name="Barry K."/>
            <person name="He S."/>
            <person name="Salamov A."/>
            <person name="Szeto E."/>
            <person name="Dalin E."/>
            <person name="Pangilinan J.L."/>
            <person name="Lapidus A."/>
            <person name="Lowry S."/>
            <person name="Kyrpides N.C."/>
            <person name="McMahon K.D."/>
            <person name="Hugenholtz P."/>
        </authorList>
    </citation>
    <scope>NUCLEOTIDE SEQUENCE [LARGE SCALE GENOMIC DNA]</scope>
    <source>
        <strain evidence="8">UW-1</strain>
    </source>
</reference>
<dbReference type="eggNOG" id="COG1815">
    <property type="taxonomic scope" value="Bacteria"/>
</dbReference>
<feature type="domain" description="Flagellar basal body rod protein N-terminal" evidence="7">
    <location>
        <begin position="11"/>
        <end position="39"/>
    </location>
</feature>
<dbReference type="KEGG" id="app:CAP2UW1_3824"/>
<comment type="function">
    <text evidence="5 6">Structural component of flagellum, the bacterial motility apparatus. Part of the rod structure of flagellar basal body.</text>
</comment>
<accession>C7RLC5</accession>
<dbReference type="PIRSF" id="PIRSF002889">
    <property type="entry name" value="Rod_FlgB"/>
    <property type="match status" value="1"/>
</dbReference>
<evidence type="ECO:0000256" key="3">
    <source>
        <dbReference type="ARBA" id="ARBA00014376"/>
    </source>
</evidence>
<dbReference type="InterPro" id="IPR006300">
    <property type="entry name" value="FlgB"/>
</dbReference>
<organism evidence="8">
    <name type="scientific">Accumulibacter regalis</name>
    <dbReference type="NCBI Taxonomy" id="522306"/>
    <lineage>
        <taxon>Bacteria</taxon>
        <taxon>Pseudomonadati</taxon>
        <taxon>Pseudomonadota</taxon>
        <taxon>Betaproteobacteria</taxon>
        <taxon>Candidatus Accumulibacter</taxon>
    </lineage>
</organism>
<dbReference type="PROSITE" id="PS00588">
    <property type="entry name" value="FLAGELLA_BB_ROD"/>
    <property type="match status" value="1"/>
</dbReference>
<dbReference type="GO" id="GO:0071978">
    <property type="term" value="P:bacterial-type flagellum-dependent swarming motility"/>
    <property type="evidence" value="ECO:0007669"/>
    <property type="project" value="TreeGrafter"/>
</dbReference>
<evidence type="ECO:0000256" key="5">
    <source>
        <dbReference type="ARBA" id="ARBA00024934"/>
    </source>
</evidence>
<dbReference type="InterPro" id="IPR001444">
    <property type="entry name" value="Flag_bb_rod_N"/>
</dbReference>
<evidence type="ECO:0000256" key="1">
    <source>
        <dbReference type="ARBA" id="ARBA00004117"/>
    </source>
</evidence>
<dbReference type="OrthoDB" id="9788334at2"/>
<reference evidence="8" key="1">
    <citation type="submission" date="2009-08" db="EMBL/GenBank/DDBJ databases">
        <authorList>
            <consortium name="US DOE Joint Genome Institute"/>
            <person name="Lucas S."/>
            <person name="Copeland A."/>
            <person name="Lapidus A."/>
            <person name="Glavina del Rio T."/>
            <person name="Dalin E."/>
            <person name="Tice H."/>
            <person name="Bruce D."/>
            <person name="Barry K."/>
            <person name="Pitluck S."/>
            <person name="Lowry S."/>
            <person name="Larimer F."/>
            <person name="Land M."/>
            <person name="Hauser L."/>
            <person name="Kyrpides N."/>
            <person name="Ivanova N."/>
            <person name="McMahon K.D."/>
            <person name="Hugenholtz P."/>
        </authorList>
    </citation>
    <scope>NUCLEOTIDE SEQUENCE</scope>
    <source>
        <strain evidence="8">UW-1</strain>
    </source>
</reference>
<comment type="subunit">
    <text evidence="6">The basal body constitutes a major portion of the flagellar organelle and consists of a number of rings mounted on a central rod.</text>
</comment>
<dbReference type="GO" id="GO:0030694">
    <property type="term" value="C:bacterial-type flagellum basal body, rod"/>
    <property type="evidence" value="ECO:0007669"/>
    <property type="project" value="InterPro"/>
</dbReference>
<keyword evidence="4 6" id="KW-0975">Bacterial flagellum</keyword>
<evidence type="ECO:0000256" key="2">
    <source>
        <dbReference type="ARBA" id="ARBA00009677"/>
    </source>
</evidence>
<keyword evidence="8" id="KW-0966">Cell projection</keyword>
<dbReference type="PANTHER" id="PTHR30435:SF12">
    <property type="entry name" value="FLAGELLAR BASAL BODY ROD PROTEIN FLGB"/>
    <property type="match status" value="1"/>
</dbReference>
<comment type="subcellular location">
    <subcellularLocation>
        <location evidence="1 6">Bacterial flagellum basal body</location>
    </subcellularLocation>
</comment>
<dbReference type="EMBL" id="CP001715">
    <property type="protein sequence ID" value="ACV37074.1"/>
    <property type="molecule type" value="Genomic_DNA"/>
</dbReference>
<dbReference type="PANTHER" id="PTHR30435">
    <property type="entry name" value="FLAGELLAR PROTEIN"/>
    <property type="match status" value="1"/>
</dbReference>
<dbReference type="InterPro" id="IPR019776">
    <property type="entry name" value="Flagellar_basal_body_rod_CS"/>
</dbReference>
<evidence type="ECO:0000256" key="6">
    <source>
        <dbReference type="PIRNR" id="PIRNR002889"/>
    </source>
</evidence>
<keyword evidence="8" id="KW-0969">Cilium</keyword>
<evidence type="ECO:0000256" key="4">
    <source>
        <dbReference type="ARBA" id="ARBA00023143"/>
    </source>
</evidence>
<protein>
    <recommendedName>
        <fullName evidence="3 6">Flagellar basal body rod protein FlgB</fullName>
    </recommendedName>
</protein>
<comment type="similarity">
    <text evidence="2 6">Belongs to the flagella basal body rod proteins family.</text>
</comment>
<gene>
    <name evidence="8" type="ordered locus">CAP2UW1_3824</name>
</gene>
<proteinExistence type="inferred from homology"/>
<dbReference type="NCBIfam" id="TIGR01396">
    <property type="entry name" value="FlgB"/>
    <property type="match status" value="1"/>
</dbReference>
<dbReference type="AlphaFoldDB" id="C7RLC5"/>
<dbReference type="HOGENOM" id="CLU_125463_1_0_4"/>
<sequence>MVSMLDSALSFQQQALTLRAHRQQVLAANIANADTPNYRARDFDFAAALQNAVSGRSQGQCGLTLATTAAGHLPGDAELGQIALKYRQPAQASADGNSVEMDVERAQFAENAFFYETGTTFLTAQIRTMLTALQGQ</sequence>
<keyword evidence="8" id="KW-0282">Flagellum</keyword>
<dbReference type="Pfam" id="PF00460">
    <property type="entry name" value="Flg_bb_rod"/>
    <property type="match status" value="1"/>
</dbReference>
<evidence type="ECO:0000259" key="7">
    <source>
        <dbReference type="Pfam" id="PF00460"/>
    </source>
</evidence>
<name>C7RLC5_ACCRE</name>
<dbReference type="STRING" id="522306.CAP2UW1_3824"/>